<proteinExistence type="inferred from homology"/>
<dbReference type="GO" id="GO:0008999">
    <property type="term" value="F:protein-N-terminal-alanine acetyltransferase activity"/>
    <property type="evidence" value="ECO:0007669"/>
    <property type="project" value="TreeGrafter"/>
</dbReference>
<dbReference type="Proteomes" id="UP000250197">
    <property type="component" value="Chromosome"/>
</dbReference>
<evidence type="ECO:0000256" key="2">
    <source>
        <dbReference type="ARBA" id="ARBA00023315"/>
    </source>
</evidence>
<gene>
    <name evidence="6" type="ORF">CBE89_09340</name>
</gene>
<dbReference type="Pfam" id="PF13302">
    <property type="entry name" value="Acetyltransf_3"/>
    <property type="match status" value="1"/>
</dbReference>
<dbReference type="PROSITE" id="PS51186">
    <property type="entry name" value="GNAT"/>
    <property type="match status" value="1"/>
</dbReference>
<keyword evidence="2" id="KW-0012">Acyltransferase</keyword>
<keyword evidence="1 6" id="KW-0808">Transferase</keyword>
<organism evidence="6 7">
    <name type="scientific">Corynebacterium striatum</name>
    <dbReference type="NCBI Taxonomy" id="43770"/>
    <lineage>
        <taxon>Bacteria</taxon>
        <taxon>Bacillati</taxon>
        <taxon>Actinomycetota</taxon>
        <taxon>Actinomycetes</taxon>
        <taxon>Mycobacteriales</taxon>
        <taxon>Corynebacteriaceae</taxon>
        <taxon>Corynebacterium</taxon>
    </lineage>
</organism>
<evidence type="ECO:0000256" key="3">
    <source>
        <dbReference type="ARBA" id="ARBA00038502"/>
    </source>
</evidence>
<dbReference type="InterPro" id="IPR000182">
    <property type="entry name" value="GNAT_dom"/>
</dbReference>
<feature type="domain" description="N-acetyltransferase" evidence="5">
    <location>
        <begin position="70"/>
        <end position="215"/>
    </location>
</feature>
<dbReference type="PANTHER" id="PTHR43792:SF8">
    <property type="entry name" value="[RIBOSOMAL PROTEIN US5]-ALANINE N-ACETYLTRANSFERASE"/>
    <property type="match status" value="1"/>
</dbReference>
<dbReference type="PANTHER" id="PTHR43792">
    <property type="entry name" value="GNAT FAMILY, PUTATIVE (AFU_ORTHOLOGUE AFUA_3G00765)-RELATED-RELATED"/>
    <property type="match status" value="1"/>
</dbReference>
<dbReference type="KEGG" id="cstr:CBE89_09340"/>
<name>A0A2Z2J589_CORST</name>
<dbReference type="AlphaFoldDB" id="A0A2Z2J589"/>
<dbReference type="RefSeq" id="WP_086891745.1">
    <property type="nucleotide sequence ID" value="NZ_CP021252.1"/>
</dbReference>
<protein>
    <submittedName>
        <fullName evidence="6">GNAT family N-acetyltransferase</fullName>
    </submittedName>
</protein>
<comment type="similarity">
    <text evidence="3">Belongs to the acetyltransferase family. RimJ subfamily.</text>
</comment>
<evidence type="ECO:0000256" key="4">
    <source>
        <dbReference type="SAM" id="MobiDB-lite"/>
    </source>
</evidence>
<feature type="region of interest" description="Disordered" evidence="4">
    <location>
        <begin position="1"/>
        <end position="32"/>
    </location>
</feature>
<evidence type="ECO:0000256" key="1">
    <source>
        <dbReference type="ARBA" id="ARBA00022679"/>
    </source>
</evidence>
<accession>A0A2Z2J589</accession>
<dbReference type="GO" id="GO:0005737">
    <property type="term" value="C:cytoplasm"/>
    <property type="evidence" value="ECO:0007669"/>
    <property type="project" value="TreeGrafter"/>
</dbReference>
<reference evidence="6 7" key="1">
    <citation type="submission" date="2017-05" db="EMBL/GenBank/DDBJ databases">
        <title>Complete genome sequence of Corynebacterium striatum KC-Na-1 isolated from Neophocaena asiaeorientalis in Korea.</title>
        <authorList>
            <person name="Kim J.H."/>
            <person name="Lee K."/>
        </authorList>
    </citation>
    <scope>NUCLEOTIDE SEQUENCE [LARGE SCALE GENOMIC DNA]</scope>
    <source>
        <strain evidence="6 7">KC-Na-01</strain>
    </source>
</reference>
<sequence>MLDPFGTATARLRRPSSGPPDPEHPGWPESTPYVKLHPSAVLEEGARLRLRPLMRKDGEAWRIQRIADEEHLRPVEPTMPASWADAHSHSAWRNHLMFLRESARSGSVLPLIIELDGDFIGQVTLGNIQHGSIGECWIGYWVHSAVHHAGVATAACALGVDHAFRRVGMHRVTATYLPDNPASGKVLKACGFREEGYLRRNLHINGAWRDHHFVALNREDFSTTAVDRLRSAGRIV</sequence>
<dbReference type="Gene3D" id="3.40.630.30">
    <property type="match status" value="1"/>
</dbReference>
<dbReference type="SUPFAM" id="SSF55729">
    <property type="entry name" value="Acyl-CoA N-acyltransferases (Nat)"/>
    <property type="match status" value="1"/>
</dbReference>
<evidence type="ECO:0000313" key="7">
    <source>
        <dbReference type="Proteomes" id="UP000250197"/>
    </source>
</evidence>
<evidence type="ECO:0000259" key="5">
    <source>
        <dbReference type="PROSITE" id="PS51186"/>
    </source>
</evidence>
<dbReference type="InterPro" id="IPR016181">
    <property type="entry name" value="Acyl_CoA_acyltransferase"/>
</dbReference>
<dbReference type="EMBL" id="CP021252">
    <property type="protein sequence ID" value="ART21677.1"/>
    <property type="molecule type" value="Genomic_DNA"/>
</dbReference>
<dbReference type="InterPro" id="IPR051531">
    <property type="entry name" value="N-acetyltransferase"/>
</dbReference>
<evidence type="ECO:0000313" key="6">
    <source>
        <dbReference type="EMBL" id="ART21677.1"/>
    </source>
</evidence>